<evidence type="ECO:0000313" key="3">
    <source>
        <dbReference type="Proteomes" id="UP000834106"/>
    </source>
</evidence>
<evidence type="ECO:0000313" key="2">
    <source>
        <dbReference type="EMBL" id="CAI9775832.1"/>
    </source>
</evidence>
<gene>
    <name evidence="2" type="ORF">FPE_LOCUS23262</name>
</gene>
<proteinExistence type="predicted"/>
<protein>
    <submittedName>
        <fullName evidence="2">Uncharacterized protein</fullName>
    </submittedName>
</protein>
<dbReference type="Proteomes" id="UP000834106">
    <property type="component" value="Chromosome 14"/>
</dbReference>
<dbReference type="EMBL" id="OU503049">
    <property type="protein sequence ID" value="CAI9775832.1"/>
    <property type="molecule type" value="Genomic_DNA"/>
</dbReference>
<sequence length="297" mass="33327">MPKRSVCIPFCRSGIKKVHRSLLRQGKLPWRLERRDLESPGRIAGLITKNESGYDYLVKRPSSVLEDLLYGLIQVCLNLVERYVPRVLKIPYESWTSVATAIAGVKKSPFDFFGNSSQSPCGIRLLCLVLMVTARARVRLQGGIFAIPCPTALNRLYCGLLMIGLWMGLFICIKPLDRLRRIEKLFSYDFSSATDRFSLNVNSLRLSCIWNSEVAMAWVVSGLGTNVVSVPCLVGPKNSLFQCRATSSWLLFALAHQWCGIARKSFLQGNFFGDDIVIGVQNLFGENLDDFFLASFP</sequence>
<name>A0AAD1ZUH2_9LAMI</name>
<accession>A0AAD1ZUH2</accession>
<organism evidence="2 3">
    <name type="scientific">Fraxinus pennsylvanica</name>
    <dbReference type="NCBI Taxonomy" id="56036"/>
    <lineage>
        <taxon>Eukaryota</taxon>
        <taxon>Viridiplantae</taxon>
        <taxon>Streptophyta</taxon>
        <taxon>Embryophyta</taxon>
        <taxon>Tracheophyta</taxon>
        <taxon>Spermatophyta</taxon>
        <taxon>Magnoliopsida</taxon>
        <taxon>eudicotyledons</taxon>
        <taxon>Gunneridae</taxon>
        <taxon>Pentapetalae</taxon>
        <taxon>asterids</taxon>
        <taxon>lamiids</taxon>
        <taxon>Lamiales</taxon>
        <taxon>Oleaceae</taxon>
        <taxon>Oleeae</taxon>
        <taxon>Fraxinus</taxon>
    </lineage>
</organism>
<keyword evidence="3" id="KW-1185">Reference proteome</keyword>
<evidence type="ECO:0000256" key="1">
    <source>
        <dbReference type="SAM" id="Phobius"/>
    </source>
</evidence>
<keyword evidence="1" id="KW-0472">Membrane</keyword>
<keyword evidence="1" id="KW-0812">Transmembrane</keyword>
<reference evidence="2" key="1">
    <citation type="submission" date="2023-05" db="EMBL/GenBank/DDBJ databases">
        <authorList>
            <person name="Huff M."/>
        </authorList>
    </citation>
    <scope>NUCLEOTIDE SEQUENCE</scope>
</reference>
<keyword evidence="1" id="KW-1133">Transmembrane helix</keyword>
<feature type="transmembrane region" description="Helical" evidence="1">
    <location>
        <begin position="154"/>
        <end position="173"/>
    </location>
</feature>
<dbReference type="AlphaFoldDB" id="A0AAD1ZUH2"/>